<keyword evidence="2" id="KW-1133">Transmembrane helix</keyword>
<evidence type="ECO:0000256" key="2">
    <source>
        <dbReference type="SAM" id="Phobius"/>
    </source>
</evidence>
<evidence type="ECO:0000256" key="1">
    <source>
        <dbReference type="SAM" id="MobiDB-lite"/>
    </source>
</evidence>
<dbReference type="SMART" id="SM00332">
    <property type="entry name" value="PP2Cc"/>
    <property type="match status" value="1"/>
</dbReference>
<proteinExistence type="predicted"/>
<protein>
    <submittedName>
        <fullName evidence="4">Serine/threonine-protein phosphatase</fullName>
    </submittedName>
</protein>
<evidence type="ECO:0000313" key="5">
    <source>
        <dbReference type="Proteomes" id="UP000267128"/>
    </source>
</evidence>
<accession>A0A3N0CCT1</accession>
<dbReference type="PANTHER" id="PTHR47992">
    <property type="entry name" value="PROTEIN PHOSPHATASE"/>
    <property type="match status" value="1"/>
</dbReference>
<name>A0A3N0CCT1_9ACTN</name>
<dbReference type="CDD" id="cd00143">
    <property type="entry name" value="PP2Cc"/>
    <property type="match status" value="1"/>
</dbReference>
<dbReference type="OrthoDB" id="9801841at2"/>
<dbReference type="Gene3D" id="3.60.40.10">
    <property type="entry name" value="PPM-type phosphatase domain"/>
    <property type="match status" value="1"/>
</dbReference>
<dbReference type="EMBL" id="RJSE01000009">
    <property type="protein sequence ID" value="RNL60793.1"/>
    <property type="molecule type" value="Genomic_DNA"/>
</dbReference>
<keyword evidence="5" id="KW-1185">Reference proteome</keyword>
<comment type="caution">
    <text evidence="4">The sequence shown here is derived from an EMBL/GenBank/DDBJ whole genome shotgun (WGS) entry which is preliminary data.</text>
</comment>
<dbReference type="SUPFAM" id="SSF81606">
    <property type="entry name" value="PP2C-like"/>
    <property type="match status" value="1"/>
</dbReference>
<dbReference type="PROSITE" id="PS51746">
    <property type="entry name" value="PPM_2"/>
    <property type="match status" value="1"/>
</dbReference>
<feature type="region of interest" description="Disordered" evidence="1">
    <location>
        <begin position="412"/>
        <end position="437"/>
    </location>
</feature>
<keyword evidence="2" id="KW-0812">Transmembrane</keyword>
<dbReference type="SMART" id="SM00331">
    <property type="entry name" value="PP2C_SIG"/>
    <property type="match status" value="1"/>
</dbReference>
<dbReference type="GO" id="GO:0004722">
    <property type="term" value="F:protein serine/threonine phosphatase activity"/>
    <property type="evidence" value="ECO:0007669"/>
    <property type="project" value="InterPro"/>
</dbReference>
<dbReference type="Pfam" id="PF13672">
    <property type="entry name" value="PP2C_2"/>
    <property type="match status" value="1"/>
</dbReference>
<reference evidence="4 5" key="1">
    <citation type="submission" date="2018-11" db="EMBL/GenBank/DDBJ databases">
        <authorList>
            <person name="Li F."/>
        </authorList>
    </citation>
    <scope>NUCLEOTIDE SEQUENCE [LARGE SCALE GENOMIC DNA]</scope>
    <source>
        <strain evidence="4 5">Gsoil 097</strain>
    </source>
</reference>
<dbReference type="InterPro" id="IPR001932">
    <property type="entry name" value="PPM-type_phosphatase-like_dom"/>
</dbReference>
<feature type="domain" description="PPM-type phosphatase" evidence="3">
    <location>
        <begin position="6"/>
        <end position="235"/>
    </location>
</feature>
<organism evidence="4 5">
    <name type="scientific">Nocardioides marmoriginsengisoli</name>
    <dbReference type="NCBI Taxonomy" id="661483"/>
    <lineage>
        <taxon>Bacteria</taxon>
        <taxon>Bacillati</taxon>
        <taxon>Actinomycetota</taxon>
        <taxon>Actinomycetes</taxon>
        <taxon>Propionibacteriales</taxon>
        <taxon>Nocardioidaceae</taxon>
        <taxon>Nocardioides</taxon>
    </lineage>
</organism>
<dbReference type="Proteomes" id="UP000267128">
    <property type="component" value="Unassembled WGS sequence"/>
</dbReference>
<dbReference type="InterPro" id="IPR036457">
    <property type="entry name" value="PPM-type-like_dom_sf"/>
</dbReference>
<gene>
    <name evidence="4" type="ORF">EFK50_21115</name>
</gene>
<keyword evidence="2" id="KW-0472">Membrane</keyword>
<dbReference type="RefSeq" id="WP_123229546.1">
    <property type="nucleotide sequence ID" value="NZ_RJSE01000009.1"/>
</dbReference>
<feature type="compositionally biased region" description="Polar residues" evidence="1">
    <location>
        <begin position="419"/>
        <end position="430"/>
    </location>
</feature>
<dbReference type="AlphaFoldDB" id="A0A3N0CCT1"/>
<evidence type="ECO:0000259" key="3">
    <source>
        <dbReference type="PROSITE" id="PS51746"/>
    </source>
</evidence>
<dbReference type="InterPro" id="IPR015655">
    <property type="entry name" value="PP2C"/>
</dbReference>
<evidence type="ECO:0000313" key="4">
    <source>
        <dbReference type="EMBL" id="RNL60793.1"/>
    </source>
</evidence>
<feature type="transmembrane region" description="Helical" evidence="2">
    <location>
        <begin position="300"/>
        <end position="318"/>
    </location>
</feature>
<sequence>MTLSLRFAALSDVGRVRRDNQDSGYVGPHLLIIADGVGGAARGDIASSATVDALRKLDAAPGNDALSELAATIHLAHDRLAEIVEAHPDLDGTSTTVSAAIFDGTHLRLGHIGDSRAYLLRDGLLRQLTSDHTLVQSLVDEGRITEEEARVHPHRNLILRAVDGVHDPEPDLFSVPVQAGDRLLFCSDGCSGVLEPETLTALLVGDPLEDVAARLVRSSLEAGSSDNVTVVVAEVVEGDDPPARPLVVGAAASTPHLLISNESTGNLDEADVDRLAEAIDPEAIRYAPQPPPRGLWLRRLLAVLVVLGLIGAAGWGAYRVSQNGYFVTESNGSIAVFKGVNIDLPVVKMHTLVRTTDFTLEDMGEFADEVRDGKDFTTLALAIGFVYQAACPTTDAGAATPTQDTGRTFFDRLLPPIGPQSTTPDTSPSGASCAEAP</sequence>